<dbReference type="AlphaFoldDB" id="A0A6A6TLQ3"/>
<gene>
    <name evidence="4" type="ORF">K491DRAFT_688125</name>
</gene>
<feature type="domain" description="RING-type" evidence="3">
    <location>
        <begin position="70"/>
        <end position="115"/>
    </location>
</feature>
<dbReference type="PANTHER" id="PTHR21540:SF0">
    <property type="entry name" value="PHD FAMILY PROTEIN"/>
    <property type="match status" value="1"/>
</dbReference>
<dbReference type="InterPro" id="IPR001841">
    <property type="entry name" value="Znf_RING"/>
</dbReference>
<dbReference type="OrthoDB" id="2122982at2759"/>
<keyword evidence="1" id="KW-0862">Zinc</keyword>
<dbReference type="PANTHER" id="PTHR21540">
    <property type="entry name" value="RING FINGER AND SWIM DOMAIN-CONTAINING PROTEIN 2"/>
    <property type="match status" value="1"/>
</dbReference>
<dbReference type="GO" id="GO:0061630">
    <property type="term" value="F:ubiquitin protein ligase activity"/>
    <property type="evidence" value="ECO:0007669"/>
    <property type="project" value="InterPro"/>
</dbReference>
<proteinExistence type="predicted"/>
<dbReference type="Gene3D" id="3.30.40.10">
    <property type="entry name" value="Zinc/RING finger domain, C3HC4 (zinc finger)"/>
    <property type="match status" value="1"/>
</dbReference>
<dbReference type="EMBL" id="MU004298">
    <property type="protein sequence ID" value="KAF2660682.1"/>
    <property type="molecule type" value="Genomic_DNA"/>
</dbReference>
<feature type="region of interest" description="Disordered" evidence="2">
    <location>
        <begin position="380"/>
        <end position="407"/>
    </location>
</feature>
<protein>
    <recommendedName>
        <fullName evidence="3">RING-type domain-containing protein</fullName>
    </recommendedName>
</protein>
<dbReference type="InterPro" id="IPR039903">
    <property type="entry name" value="Zswim2"/>
</dbReference>
<evidence type="ECO:0000256" key="2">
    <source>
        <dbReference type="SAM" id="MobiDB-lite"/>
    </source>
</evidence>
<evidence type="ECO:0000259" key="3">
    <source>
        <dbReference type="PROSITE" id="PS50089"/>
    </source>
</evidence>
<accession>A0A6A6TLQ3</accession>
<dbReference type="InterPro" id="IPR013083">
    <property type="entry name" value="Znf_RING/FYVE/PHD"/>
</dbReference>
<evidence type="ECO:0000256" key="1">
    <source>
        <dbReference type="PROSITE-ProRule" id="PRU00175"/>
    </source>
</evidence>
<evidence type="ECO:0000313" key="5">
    <source>
        <dbReference type="Proteomes" id="UP000799324"/>
    </source>
</evidence>
<dbReference type="Proteomes" id="UP000799324">
    <property type="component" value="Unassembled WGS sequence"/>
</dbReference>
<sequence length="407" mass="45466">MEGTSPGPNKAAPSTNLVGLSGPIITLWTFQGIEAPGYVRIHEGVLCADARALAFKKILQPGRKAVEGDCLICTEAILPRIESVVWCQRCGQNVHEHCAAEWFKRQKMPSCACCRAKWEPEDPAPKTFAIVTIEESQPPQFQRAAGVYTHYIYTGNLVLNEETLHDPNGGREIYLFELLLLGDVLRDRDFKTAILKMILSTPELDISLGLIRWACKHVPAGNSIYRLMLELFIRIGEMSLLDDCPPQFHQDVLEEPAQEDMKSLKHDLDAFMEKYATDQEAVGFDILPAEAPRKETMVRRQPRQQRPFAADLSFSRLFDQEFGENMYPSVLDDTRGQVASPIPLFGWQQNPAQAQLFSEAATASAVSSLRTRRITFPSRMAARSLSGVGHSASGPPRRAEEPPDEML</sequence>
<evidence type="ECO:0000313" key="4">
    <source>
        <dbReference type="EMBL" id="KAF2660682.1"/>
    </source>
</evidence>
<keyword evidence="1" id="KW-0863">Zinc-finger</keyword>
<organism evidence="4 5">
    <name type="scientific">Lophiostoma macrostomum CBS 122681</name>
    <dbReference type="NCBI Taxonomy" id="1314788"/>
    <lineage>
        <taxon>Eukaryota</taxon>
        <taxon>Fungi</taxon>
        <taxon>Dikarya</taxon>
        <taxon>Ascomycota</taxon>
        <taxon>Pezizomycotina</taxon>
        <taxon>Dothideomycetes</taxon>
        <taxon>Pleosporomycetidae</taxon>
        <taxon>Pleosporales</taxon>
        <taxon>Lophiostomataceae</taxon>
        <taxon>Lophiostoma</taxon>
    </lineage>
</organism>
<dbReference type="GO" id="GO:0008270">
    <property type="term" value="F:zinc ion binding"/>
    <property type="evidence" value="ECO:0007669"/>
    <property type="project" value="UniProtKB-KW"/>
</dbReference>
<keyword evidence="1" id="KW-0479">Metal-binding</keyword>
<dbReference type="SUPFAM" id="SSF57850">
    <property type="entry name" value="RING/U-box"/>
    <property type="match status" value="1"/>
</dbReference>
<keyword evidence="5" id="KW-1185">Reference proteome</keyword>
<reference evidence="4" key="1">
    <citation type="journal article" date="2020" name="Stud. Mycol.">
        <title>101 Dothideomycetes genomes: a test case for predicting lifestyles and emergence of pathogens.</title>
        <authorList>
            <person name="Haridas S."/>
            <person name="Albert R."/>
            <person name="Binder M."/>
            <person name="Bloem J."/>
            <person name="Labutti K."/>
            <person name="Salamov A."/>
            <person name="Andreopoulos B."/>
            <person name="Baker S."/>
            <person name="Barry K."/>
            <person name="Bills G."/>
            <person name="Bluhm B."/>
            <person name="Cannon C."/>
            <person name="Castanera R."/>
            <person name="Culley D."/>
            <person name="Daum C."/>
            <person name="Ezra D."/>
            <person name="Gonzalez J."/>
            <person name="Henrissat B."/>
            <person name="Kuo A."/>
            <person name="Liang C."/>
            <person name="Lipzen A."/>
            <person name="Lutzoni F."/>
            <person name="Magnuson J."/>
            <person name="Mondo S."/>
            <person name="Nolan M."/>
            <person name="Ohm R."/>
            <person name="Pangilinan J."/>
            <person name="Park H.-J."/>
            <person name="Ramirez L."/>
            <person name="Alfaro M."/>
            <person name="Sun H."/>
            <person name="Tritt A."/>
            <person name="Yoshinaga Y."/>
            <person name="Zwiers L.-H."/>
            <person name="Turgeon B."/>
            <person name="Goodwin S."/>
            <person name="Spatafora J."/>
            <person name="Crous P."/>
            <person name="Grigoriev I."/>
        </authorList>
    </citation>
    <scope>NUCLEOTIDE SEQUENCE</scope>
    <source>
        <strain evidence="4">CBS 122681</strain>
    </source>
</reference>
<dbReference type="PROSITE" id="PS50089">
    <property type="entry name" value="ZF_RING_2"/>
    <property type="match status" value="1"/>
</dbReference>
<name>A0A6A6TLQ3_9PLEO</name>